<feature type="binding site" evidence="7">
    <location>
        <position position="19"/>
    </location>
    <ligand>
        <name>a divalent metal cation</name>
        <dbReference type="ChEBI" id="CHEBI:60240"/>
    </ligand>
</feature>
<gene>
    <name evidence="7" type="primary">ispF</name>
    <name evidence="10" type="ORF">AXK12_07690</name>
</gene>
<feature type="binding site" evidence="7">
    <location>
        <begin position="153"/>
        <end position="156"/>
    </location>
    <ligand>
        <name>4-CDP-2-C-methyl-D-erythritol 2-phosphate</name>
        <dbReference type="ChEBI" id="CHEBI:57919"/>
    </ligand>
</feature>
<dbReference type="InterPro" id="IPR003526">
    <property type="entry name" value="MECDP_synthase"/>
</dbReference>
<keyword evidence="11" id="KW-1185">Reference proteome</keyword>
<dbReference type="GO" id="GO:0046872">
    <property type="term" value="F:metal ion binding"/>
    <property type="evidence" value="ECO:0007669"/>
    <property type="project" value="UniProtKB-KW"/>
</dbReference>
<dbReference type="GO" id="GO:0008685">
    <property type="term" value="F:2-C-methyl-D-erythritol 2,4-cyclodiphosphate synthase activity"/>
    <property type="evidence" value="ECO:0007669"/>
    <property type="project" value="UniProtKB-UniRule"/>
</dbReference>
<dbReference type="Pfam" id="PF02542">
    <property type="entry name" value="YgbB"/>
    <property type="match status" value="1"/>
</dbReference>
<organism evidence="10 11">
    <name type="scientific">Cephaloticoccus capnophilus</name>
    <dbReference type="NCBI Taxonomy" id="1548208"/>
    <lineage>
        <taxon>Bacteria</taxon>
        <taxon>Pseudomonadati</taxon>
        <taxon>Verrucomicrobiota</taxon>
        <taxon>Opitutia</taxon>
        <taxon>Opitutales</taxon>
        <taxon>Opitutaceae</taxon>
        <taxon>Cephaloticoccus</taxon>
    </lineage>
</organism>
<protein>
    <recommendedName>
        <fullName evidence="3 7">2-C-methyl-D-erythritol 2,4-cyclodiphosphate synthase</fullName>
        <shortName evidence="7">MECDP-synthase</shortName>
        <shortName evidence="7">MECPP-synthase</shortName>
        <shortName evidence="7">MECPS</shortName>
        <ecNumber evidence="3 7">4.6.1.12</ecNumber>
    </recommendedName>
</protein>
<dbReference type="InterPro" id="IPR036571">
    <property type="entry name" value="MECDP_synthase_sf"/>
</dbReference>
<keyword evidence="10" id="KW-0808">Transferase</keyword>
<comment type="caution">
    <text evidence="7">Lacks conserved residue(s) required for the propagation of feature annotation.</text>
</comment>
<feature type="binding site" evidence="7">
    <location>
        <begin position="55"/>
        <end position="56"/>
    </location>
    <ligand>
        <name>4-CDP-2-C-methyl-D-erythritol 2-phosphate</name>
        <dbReference type="ChEBI" id="CHEBI:57919"/>
    </ligand>
</feature>
<dbReference type="RefSeq" id="WP_068713090.1">
    <property type="nucleotide sequence ID" value="NZ_LSZP01000059.1"/>
</dbReference>
<dbReference type="HAMAP" id="MF_00107">
    <property type="entry name" value="IspF"/>
    <property type="match status" value="1"/>
</dbReference>
<keyword evidence="6 7" id="KW-0456">Lyase</keyword>
<dbReference type="InterPro" id="IPR020555">
    <property type="entry name" value="MECDP_synthase_CS"/>
</dbReference>
<comment type="function">
    <text evidence="7">Involved in the biosynthesis of isopentenyl diphosphate (IPP) and dimethylallyl diphosphate (DMAPP), two major building blocks of isoprenoid compounds. Catalyzes the conversion of 4-diphosphocytidyl-2-C-methyl-D-erythritol 2-phosphate (CDP-ME2P) to 2-C-methyl-D-erythritol 2,4-cyclodiphosphate (ME-CPP) with a corresponding release of cytidine 5-monophosphate (CMP).</text>
</comment>
<proteinExistence type="inferred from homology"/>
<comment type="catalytic activity">
    <reaction evidence="1 7 8">
        <text>4-CDP-2-C-methyl-D-erythritol 2-phosphate = 2-C-methyl-D-erythritol 2,4-cyclic diphosphate + CMP</text>
        <dbReference type="Rhea" id="RHEA:23864"/>
        <dbReference type="ChEBI" id="CHEBI:57919"/>
        <dbReference type="ChEBI" id="CHEBI:58483"/>
        <dbReference type="ChEBI" id="CHEBI:60377"/>
        <dbReference type="EC" id="4.6.1.12"/>
    </reaction>
</comment>
<comment type="subunit">
    <text evidence="7">Homotrimer.</text>
</comment>
<dbReference type="GO" id="GO:0016114">
    <property type="term" value="P:terpenoid biosynthetic process"/>
    <property type="evidence" value="ECO:0007669"/>
    <property type="project" value="InterPro"/>
</dbReference>
<feature type="domain" description="2-C-methyl-D-erythritol 2,4-cyclodiphosphate synthase" evidence="9">
    <location>
        <begin position="10"/>
        <end position="175"/>
    </location>
</feature>
<dbReference type="SUPFAM" id="SSF69765">
    <property type="entry name" value="IpsF-like"/>
    <property type="match status" value="1"/>
</dbReference>
<feature type="site" description="Transition state stabilizer" evidence="7">
    <location>
        <position position="154"/>
    </location>
</feature>
<dbReference type="PANTHER" id="PTHR43181:SF1">
    <property type="entry name" value="2-C-METHYL-D-ERYTHRITOL 2,4-CYCLODIPHOSPHATE SYNTHASE, CHLOROPLASTIC"/>
    <property type="match status" value="1"/>
</dbReference>
<evidence type="ECO:0000256" key="3">
    <source>
        <dbReference type="ARBA" id="ARBA00012579"/>
    </source>
</evidence>
<evidence type="ECO:0000259" key="9">
    <source>
        <dbReference type="Pfam" id="PF02542"/>
    </source>
</evidence>
<accession>A0A139SII1</accession>
<feature type="binding site" evidence="7">
    <location>
        <begin position="82"/>
        <end position="86"/>
    </location>
    <ligand>
        <name>4-CDP-2-C-methyl-D-erythritol 2-phosphate</name>
        <dbReference type="ChEBI" id="CHEBI:57919"/>
    </ligand>
</feature>
<comment type="pathway">
    <text evidence="2 7">Isoprenoid biosynthesis; isopentenyl diphosphate biosynthesis via DXP pathway; isopentenyl diphosphate from 1-deoxy-D-xylulose 5-phosphate: step 4/6.</text>
</comment>
<feature type="binding site" evidence="7">
    <location>
        <position position="163"/>
    </location>
    <ligand>
        <name>4-CDP-2-C-methyl-D-erythritol 2-phosphate</name>
        <dbReference type="ChEBI" id="CHEBI:57919"/>
    </ligand>
</feature>
<feature type="site" description="Transition state stabilizer" evidence="7">
    <location>
        <position position="55"/>
    </location>
</feature>
<keyword evidence="4 7" id="KW-0479">Metal-binding</keyword>
<dbReference type="Gene3D" id="3.30.1330.50">
    <property type="entry name" value="2-C-methyl-D-erythritol 2,4-cyclodiphosphate synthase"/>
    <property type="match status" value="1"/>
</dbReference>
<feature type="binding site" evidence="7">
    <location>
        <begin position="17"/>
        <end position="19"/>
    </location>
    <ligand>
        <name>4-CDP-2-C-methyl-D-erythritol 2-phosphate</name>
        <dbReference type="ChEBI" id="CHEBI:57919"/>
    </ligand>
</feature>
<dbReference type="GO" id="GO:0019288">
    <property type="term" value="P:isopentenyl diphosphate biosynthetic process, methylerythritol 4-phosphate pathway"/>
    <property type="evidence" value="ECO:0007669"/>
    <property type="project" value="UniProtKB-UniRule"/>
</dbReference>
<comment type="similarity">
    <text evidence="7 8">Belongs to the IspF family.</text>
</comment>
<comment type="caution">
    <text evidence="10">The sequence shown here is derived from an EMBL/GenBank/DDBJ whole genome shotgun (WGS) entry which is preliminary data.</text>
</comment>
<evidence type="ECO:0000256" key="6">
    <source>
        <dbReference type="ARBA" id="ARBA00023239"/>
    </source>
</evidence>
<sequence length="183" mass="19512">MSRPSTTTPLRIGHGYDIHRLVKLDGTSPRPDAAPPRRLVLGGVVFESDCVLDGHSDADVLTHAICDALLGAAGLPDIGHFFPNTDPAFKGIDSQKLLEKTCAELRRRSWEIVNIDTSLVAEKPKIAPALAAMKARLAESANIDADRIGIKATTNEGVDDIGRGLAITAHAVALIEKRQIPLG</sequence>
<dbReference type="PANTHER" id="PTHR43181">
    <property type="entry name" value="2-C-METHYL-D-ERYTHRITOL 2,4-CYCLODIPHOSPHATE SYNTHASE, CHLOROPLASTIC"/>
    <property type="match status" value="1"/>
</dbReference>
<dbReference type="NCBIfam" id="TIGR00151">
    <property type="entry name" value="ispF"/>
    <property type="match status" value="1"/>
</dbReference>
<reference evidence="10 11" key="1">
    <citation type="submission" date="2016-02" db="EMBL/GenBank/DDBJ databases">
        <authorList>
            <person name="Wen L."/>
            <person name="He K."/>
            <person name="Yang H."/>
        </authorList>
    </citation>
    <scope>NUCLEOTIDE SEQUENCE [LARGE SCALE GENOMIC DNA]</scope>
    <source>
        <strain evidence="10 11">CV41</strain>
    </source>
</reference>
<comment type="cofactor">
    <cofactor evidence="7">
        <name>a divalent metal cation</name>
        <dbReference type="ChEBI" id="CHEBI:60240"/>
    </cofactor>
    <text evidence="7">Binds 1 divalent metal cation per subunit.</text>
</comment>
<evidence type="ECO:0000256" key="7">
    <source>
        <dbReference type="HAMAP-Rule" id="MF_00107"/>
    </source>
</evidence>
<dbReference type="EC" id="4.6.1.12" evidence="3 7"/>
<dbReference type="CDD" id="cd00554">
    <property type="entry name" value="MECDP_synthase"/>
    <property type="match status" value="1"/>
</dbReference>
<dbReference type="Proteomes" id="UP000071392">
    <property type="component" value="Unassembled WGS sequence"/>
</dbReference>
<evidence type="ECO:0000256" key="8">
    <source>
        <dbReference type="RuleBase" id="RU004395"/>
    </source>
</evidence>
<keyword evidence="10" id="KW-0548">Nucleotidyltransferase</keyword>
<evidence type="ECO:0000256" key="2">
    <source>
        <dbReference type="ARBA" id="ARBA00004709"/>
    </source>
</evidence>
<dbReference type="PROSITE" id="PS01350">
    <property type="entry name" value="ISPF"/>
    <property type="match status" value="1"/>
</dbReference>
<feature type="binding site" evidence="7">
    <location>
        <begin position="77"/>
        <end position="79"/>
    </location>
    <ligand>
        <name>4-CDP-2-C-methyl-D-erythritol 2-phosphate</name>
        <dbReference type="ChEBI" id="CHEBI:57919"/>
    </ligand>
</feature>
<name>A0A139SII1_9BACT</name>
<keyword evidence="5 7" id="KW-0414">Isoprene biosynthesis</keyword>
<evidence type="ECO:0000256" key="1">
    <source>
        <dbReference type="ARBA" id="ARBA00000200"/>
    </source>
</evidence>
<dbReference type="UniPathway" id="UPA00056">
    <property type="reaction ID" value="UER00095"/>
</dbReference>
<feature type="binding site" evidence="7">
    <location>
        <position position="63"/>
    </location>
    <ligand>
        <name>a divalent metal cation</name>
        <dbReference type="ChEBI" id="CHEBI:60240"/>
    </ligand>
</feature>
<dbReference type="OrthoDB" id="9804336at2"/>
<dbReference type="EMBL" id="LSZP01000059">
    <property type="protein sequence ID" value="KXU34346.1"/>
    <property type="molecule type" value="Genomic_DNA"/>
</dbReference>
<dbReference type="STRING" id="1548208.AXK12_07690"/>
<evidence type="ECO:0000313" key="10">
    <source>
        <dbReference type="EMBL" id="KXU34346.1"/>
    </source>
</evidence>
<dbReference type="GO" id="GO:0016779">
    <property type="term" value="F:nucleotidyltransferase activity"/>
    <property type="evidence" value="ECO:0007669"/>
    <property type="project" value="UniProtKB-KW"/>
</dbReference>
<evidence type="ECO:0000256" key="4">
    <source>
        <dbReference type="ARBA" id="ARBA00022723"/>
    </source>
</evidence>
<feature type="binding site" evidence="7">
    <location>
        <position position="17"/>
    </location>
    <ligand>
        <name>a divalent metal cation</name>
        <dbReference type="ChEBI" id="CHEBI:60240"/>
    </ligand>
</feature>
<dbReference type="AlphaFoldDB" id="A0A139SII1"/>
<evidence type="ECO:0000313" key="11">
    <source>
        <dbReference type="Proteomes" id="UP000071392"/>
    </source>
</evidence>
<evidence type="ECO:0000256" key="5">
    <source>
        <dbReference type="ARBA" id="ARBA00023229"/>
    </source>
</evidence>